<sequence>MKFVFASYIKTDQFDNPDDWLKRIAIYSGVLSALAKDHQVISIEQINYQGEVVKHSVNYKFIRFTKWELTFPFKLHHTIRQLKPDVVFIHGLHFPLQVMQLRLFLGKRVKIIVQHHAERPFTGIKKYLQRVAVPFVDAYLFASREMGFDWIKRGNLASPEKIHEVMEVSSVFYKIARDLGIAKTGVTGKVFLYVGRLIALKDPLTIVKSFLKFAVMSPDARLYMIYQTNDLLPQITALLKDHPQSASIVLVGKVPHNDLLYWYNSADFILSASYYEGSGTTVCEAMSCGCVPVLSDIFSFRMMSNNGRCGFLFEAGNESALLLALAQTQQADLEKMKHAASDFFLSHLSFEAIANRIATISSTI</sequence>
<reference evidence="5" key="1">
    <citation type="journal article" date="2019" name="Int. J. Syst. Evol. Microbiol.">
        <title>The Global Catalogue of Microorganisms (GCM) 10K type strain sequencing project: providing services to taxonomists for standard genome sequencing and annotation.</title>
        <authorList>
            <consortium name="The Broad Institute Genomics Platform"/>
            <consortium name="The Broad Institute Genome Sequencing Center for Infectious Disease"/>
            <person name="Wu L."/>
            <person name="Ma J."/>
        </authorList>
    </citation>
    <scope>NUCLEOTIDE SEQUENCE [LARGE SCALE GENOMIC DNA]</scope>
    <source>
        <strain evidence="5">CCUG 63418</strain>
    </source>
</reference>
<feature type="domain" description="Glycosyl transferase family 1" evidence="2">
    <location>
        <begin position="187"/>
        <end position="327"/>
    </location>
</feature>
<organism evidence="4 5">
    <name type="scientific">Mucilaginibacter calamicampi</name>
    <dbReference type="NCBI Taxonomy" id="1302352"/>
    <lineage>
        <taxon>Bacteria</taxon>
        <taxon>Pseudomonadati</taxon>
        <taxon>Bacteroidota</taxon>
        <taxon>Sphingobacteriia</taxon>
        <taxon>Sphingobacteriales</taxon>
        <taxon>Sphingobacteriaceae</taxon>
        <taxon>Mucilaginibacter</taxon>
    </lineage>
</organism>
<dbReference type="Pfam" id="PF00534">
    <property type="entry name" value="Glycos_transf_1"/>
    <property type="match status" value="1"/>
</dbReference>
<evidence type="ECO:0000259" key="2">
    <source>
        <dbReference type="Pfam" id="PF00534"/>
    </source>
</evidence>
<keyword evidence="5" id="KW-1185">Reference proteome</keyword>
<feature type="domain" description="Glycosyltransferase subfamily 4-like N-terminal" evidence="3">
    <location>
        <begin position="52"/>
        <end position="163"/>
    </location>
</feature>
<dbReference type="CDD" id="cd03801">
    <property type="entry name" value="GT4_PimA-like"/>
    <property type="match status" value="1"/>
</dbReference>
<dbReference type="EC" id="2.4.-.-" evidence="4"/>
<evidence type="ECO:0000313" key="5">
    <source>
        <dbReference type="Proteomes" id="UP001596958"/>
    </source>
</evidence>
<evidence type="ECO:0000259" key="3">
    <source>
        <dbReference type="Pfam" id="PF13439"/>
    </source>
</evidence>
<dbReference type="SUPFAM" id="SSF53756">
    <property type="entry name" value="UDP-Glycosyltransferase/glycogen phosphorylase"/>
    <property type="match status" value="1"/>
</dbReference>
<keyword evidence="1 4" id="KW-0808">Transferase</keyword>
<evidence type="ECO:0000256" key="1">
    <source>
        <dbReference type="ARBA" id="ARBA00022679"/>
    </source>
</evidence>
<protein>
    <submittedName>
        <fullName evidence="4">Glycosyltransferase family 4 protein</fullName>
        <ecNumber evidence="4">2.4.-.-</ecNumber>
    </submittedName>
</protein>
<comment type="caution">
    <text evidence="4">The sequence shown here is derived from an EMBL/GenBank/DDBJ whole genome shotgun (WGS) entry which is preliminary data.</text>
</comment>
<dbReference type="PANTHER" id="PTHR46401:SF2">
    <property type="entry name" value="GLYCOSYLTRANSFERASE WBBK-RELATED"/>
    <property type="match status" value="1"/>
</dbReference>
<dbReference type="GO" id="GO:0016757">
    <property type="term" value="F:glycosyltransferase activity"/>
    <property type="evidence" value="ECO:0007669"/>
    <property type="project" value="UniProtKB-KW"/>
</dbReference>
<dbReference type="Proteomes" id="UP001596958">
    <property type="component" value="Unassembled WGS sequence"/>
</dbReference>
<dbReference type="RefSeq" id="WP_377100021.1">
    <property type="nucleotide sequence ID" value="NZ_JBHTHU010000006.1"/>
</dbReference>
<dbReference type="EMBL" id="JBHTHU010000006">
    <property type="protein sequence ID" value="MFD0750606.1"/>
    <property type="molecule type" value="Genomic_DNA"/>
</dbReference>
<gene>
    <name evidence="4" type="ORF">ACFQZS_10655</name>
</gene>
<dbReference type="InterPro" id="IPR028098">
    <property type="entry name" value="Glyco_trans_4-like_N"/>
</dbReference>
<dbReference type="InterPro" id="IPR001296">
    <property type="entry name" value="Glyco_trans_1"/>
</dbReference>
<proteinExistence type="predicted"/>
<accession>A0ABW2YWW7</accession>
<evidence type="ECO:0000313" key="4">
    <source>
        <dbReference type="EMBL" id="MFD0750606.1"/>
    </source>
</evidence>
<dbReference type="Pfam" id="PF13439">
    <property type="entry name" value="Glyco_transf_4"/>
    <property type="match status" value="1"/>
</dbReference>
<dbReference type="PANTHER" id="PTHR46401">
    <property type="entry name" value="GLYCOSYLTRANSFERASE WBBK-RELATED"/>
    <property type="match status" value="1"/>
</dbReference>
<dbReference type="Gene3D" id="3.40.50.2000">
    <property type="entry name" value="Glycogen Phosphorylase B"/>
    <property type="match status" value="2"/>
</dbReference>
<keyword evidence="4" id="KW-0328">Glycosyltransferase</keyword>
<name>A0ABW2YWW7_9SPHI</name>